<dbReference type="AlphaFoldDB" id="A0A564YFE1"/>
<feature type="transmembrane region" description="Helical" evidence="1">
    <location>
        <begin position="165"/>
        <end position="186"/>
    </location>
</feature>
<sequence>MDLADFFLGDQILCGGCYYKDYRTFHWSGGFDEFKDANNSRYCIVTARSHSMLSAKGLQESSRSFVTFRVQSDICRKFRRKYLGGRMRGLQYSKSWQKTAESKASNTLFYRQLNAGGSDGCPGTTACTGFVVSLITRMVMVIGYGASGADVYGGCIGEDGGNCNGAFGFGGALVKVVAVVVMNFILADVYAALVVLLVVPVVLVEVLLAEIVVLVTTTAHTGQGGLLRVLFISSPPQHAALSPSLCYSLWLWIHFGLLNSWCSVSQLLLALTQTATNW</sequence>
<evidence type="ECO:0000313" key="2">
    <source>
        <dbReference type="EMBL" id="VUZ45997.1"/>
    </source>
</evidence>
<gene>
    <name evidence="2" type="ORF">WMSIL1_LOCUS5853</name>
</gene>
<feature type="transmembrane region" description="Helical" evidence="1">
    <location>
        <begin position="193"/>
        <end position="215"/>
    </location>
</feature>
<feature type="transmembrane region" description="Helical" evidence="1">
    <location>
        <begin position="249"/>
        <end position="271"/>
    </location>
</feature>
<keyword evidence="1" id="KW-0812">Transmembrane</keyword>
<evidence type="ECO:0000313" key="3">
    <source>
        <dbReference type="Proteomes" id="UP000321570"/>
    </source>
</evidence>
<accession>A0A564YFE1</accession>
<evidence type="ECO:0000256" key="1">
    <source>
        <dbReference type="SAM" id="Phobius"/>
    </source>
</evidence>
<keyword evidence="1" id="KW-1133">Transmembrane helix</keyword>
<organism evidence="2 3">
    <name type="scientific">Hymenolepis diminuta</name>
    <name type="common">Rat tapeworm</name>
    <dbReference type="NCBI Taxonomy" id="6216"/>
    <lineage>
        <taxon>Eukaryota</taxon>
        <taxon>Metazoa</taxon>
        <taxon>Spiralia</taxon>
        <taxon>Lophotrochozoa</taxon>
        <taxon>Platyhelminthes</taxon>
        <taxon>Cestoda</taxon>
        <taxon>Eucestoda</taxon>
        <taxon>Cyclophyllidea</taxon>
        <taxon>Hymenolepididae</taxon>
        <taxon>Hymenolepis</taxon>
    </lineage>
</organism>
<dbReference type="Proteomes" id="UP000321570">
    <property type="component" value="Unassembled WGS sequence"/>
</dbReference>
<reference evidence="2 3" key="1">
    <citation type="submission" date="2019-07" db="EMBL/GenBank/DDBJ databases">
        <authorList>
            <person name="Jastrzebski P J."/>
            <person name="Paukszto L."/>
            <person name="Jastrzebski P J."/>
        </authorList>
    </citation>
    <scope>NUCLEOTIDE SEQUENCE [LARGE SCALE GENOMIC DNA]</scope>
    <source>
        <strain evidence="2 3">WMS-il1</strain>
    </source>
</reference>
<keyword evidence="3" id="KW-1185">Reference proteome</keyword>
<keyword evidence="1" id="KW-0472">Membrane</keyword>
<protein>
    <submittedName>
        <fullName evidence="2">Uncharacterized protein</fullName>
    </submittedName>
</protein>
<name>A0A564YFE1_HYMDI</name>
<dbReference type="EMBL" id="CABIJS010000199">
    <property type="protein sequence ID" value="VUZ45997.1"/>
    <property type="molecule type" value="Genomic_DNA"/>
</dbReference>
<proteinExistence type="predicted"/>